<dbReference type="InterPro" id="IPR005532">
    <property type="entry name" value="SUMF_dom"/>
</dbReference>
<dbReference type="PANTHER" id="PTHR23150:SF19">
    <property type="entry name" value="FORMYLGLYCINE-GENERATING ENZYME"/>
    <property type="match status" value="1"/>
</dbReference>
<dbReference type="SUPFAM" id="SSF56436">
    <property type="entry name" value="C-type lectin-like"/>
    <property type="match status" value="1"/>
</dbReference>
<feature type="domain" description="Sulfatase-modifying factor enzyme-like" evidence="1">
    <location>
        <begin position="42"/>
        <end position="289"/>
    </location>
</feature>
<dbReference type="InterPro" id="IPR016187">
    <property type="entry name" value="CTDL_fold"/>
</dbReference>
<dbReference type="EMBL" id="PXOH01000013">
    <property type="protein sequence ID" value="PSF36584.1"/>
    <property type="molecule type" value="Genomic_DNA"/>
</dbReference>
<dbReference type="Pfam" id="PF03781">
    <property type="entry name" value="FGE-sulfatase"/>
    <property type="match status" value="1"/>
</dbReference>
<dbReference type="PANTHER" id="PTHR23150">
    <property type="entry name" value="SULFATASE MODIFYING FACTOR 1, 2"/>
    <property type="match status" value="1"/>
</dbReference>
<dbReference type="AlphaFoldDB" id="A0A2T1LWZ4"/>
<keyword evidence="3" id="KW-1185">Reference proteome</keyword>
<protein>
    <submittedName>
        <fullName evidence="2">Formylglycine-generating enzyme family protein</fullName>
    </submittedName>
</protein>
<dbReference type="InterPro" id="IPR051043">
    <property type="entry name" value="Sulfatase_Mod_Factor_Kinase"/>
</dbReference>
<comment type="caution">
    <text evidence="2">The sequence shown here is derived from an EMBL/GenBank/DDBJ whole genome shotgun (WGS) entry which is preliminary data.</text>
</comment>
<dbReference type="OrthoDB" id="9768004at2"/>
<reference evidence="2 3" key="1">
    <citation type="submission" date="2018-03" db="EMBL/GenBank/DDBJ databases">
        <title>The ancient ancestry and fast evolution of plastids.</title>
        <authorList>
            <person name="Moore K.R."/>
            <person name="Magnabosco C."/>
            <person name="Momper L."/>
            <person name="Gold D.A."/>
            <person name="Bosak T."/>
            <person name="Fournier G.P."/>
        </authorList>
    </citation>
    <scope>NUCLEOTIDE SEQUENCE [LARGE SCALE GENOMIC DNA]</scope>
    <source>
        <strain evidence="2 3">CCALA 016</strain>
    </source>
</reference>
<dbReference type="RefSeq" id="WP_106457300.1">
    <property type="nucleotide sequence ID" value="NZ_PXOH01000013.1"/>
</dbReference>
<dbReference type="InterPro" id="IPR042095">
    <property type="entry name" value="SUMF_sf"/>
</dbReference>
<accession>A0A2T1LWZ4</accession>
<proteinExistence type="predicted"/>
<reference evidence="2 3" key="2">
    <citation type="submission" date="2018-03" db="EMBL/GenBank/DDBJ databases">
        <authorList>
            <person name="Keele B.F."/>
        </authorList>
    </citation>
    <scope>NUCLEOTIDE SEQUENCE [LARGE SCALE GENOMIC DNA]</scope>
    <source>
        <strain evidence="2 3">CCALA 016</strain>
    </source>
</reference>
<evidence type="ECO:0000313" key="2">
    <source>
        <dbReference type="EMBL" id="PSF36584.1"/>
    </source>
</evidence>
<evidence type="ECO:0000259" key="1">
    <source>
        <dbReference type="Pfam" id="PF03781"/>
    </source>
</evidence>
<name>A0A2T1LWZ4_9CHRO</name>
<organism evidence="2 3">
    <name type="scientific">Aphanothece hegewaldii CCALA 016</name>
    <dbReference type="NCBI Taxonomy" id="2107694"/>
    <lineage>
        <taxon>Bacteria</taxon>
        <taxon>Bacillati</taxon>
        <taxon>Cyanobacteriota</taxon>
        <taxon>Cyanophyceae</taxon>
        <taxon>Oscillatoriophycideae</taxon>
        <taxon>Chroococcales</taxon>
        <taxon>Aphanothecaceae</taxon>
        <taxon>Aphanothece</taxon>
    </lineage>
</organism>
<gene>
    <name evidence="2" type="ORF">C7H19_12955</name>
</gene>
<evidence type="ECO:0000313" key="3">
    <source>
        <dbReference type="Proteomes" id="UP000239001"/>
    </source>
</evidence>
<dbReference type="Gene3D" id="3.90.1580.10">
    <property type="entry name" value="paralog of FGE (formylglycine-generating enzyme)"/>
    <property type="match status" value="1"/>
</dbReference>
<sequence length="291" mass="33071">MSDLSVFEFDVVTVNETGERIKSDRSSKHFWTEDLGKNILLEMVSIPYGMFLMGTPETEIGWHFSQSPQHLVTIQPFFMSRYPITQAQWQAIAKCPQVNIDLNPYPANFEDNDRPVEQINWYEAVEFCARLSQKCDRIYRLPTEAEWEYACRATTITPFHFGATITTDLANYSGVNWEYQGKVCNHGAYGQGPQGEDRRETTPVGYFGVANAFGLSDLHGNVREWCADHWHNNYENAPPDGTAWLDGGDSSKRVLRGGSWNVGPIKCRSSYRVKYSAEASLYDVGFRVVCS</sequence>
<dbReference type="GO" id="GO:0120147">
    <property type="term" value="F:formylglycine-generating oxidase activity"/>
    <property type="evidence" value="ECO:0007669"/>
    <property type="project" value="TreeGrafter"/>
</dbReference>
<dbReference type="Proteomes" id="UP000239001">
    <property type="component" value="Unassembled WGS sequence"/>
</dbReference>